<dbReference type="OrthoDB" id="9812126at2"/>
<reference evidence="2 3" key="1">
    <citation type="submission" date="2019-03" db="EMBL/GenBank/DDBJ databases">
        <title>Muricauda SCR12 sp.nov, a marine bacterium isolated from Pacific Ocean:the Okinawa trough.</title>
        <authorList>
            <person name="Liu L."/>
        </authorList>
    </citation>
    <scope>NUCLEOTIDE SEQUENCE [LARGE SCALE GENOMIC DNA]</scope>
    <source>
        <strain evidence="2 3">SCR12</strain>
    </source>
</reference>
<sequence length="432" mass="49186">MNKKALVIGINNYSHAPGLDNCISDAMDMHKFLGSNGFECKTVLDPSQSELIKEIADFKRTITEETVSVIYFSGHGLQDDKHNYLVASDSEIRQVEDIKYNCIHADDLLIDTSGENLHFLILDACRNNPFGLGKKGISMGLSKMNAPAGTLIAFSTSPNSTSIERKSERNGIYTKHLIESLNIPNIAAELAFKYTRNAVMDDTSKKQIPWEESSLYGKDFSFVVKEIQFPEVEDILVQWVEDKKEIILPQLLQILEEPFFSSMPLGKLQLILTLVQICITKEQQNLTKKTIDEDYILGKMVDEYLPKFYERLLAEDLESEIVDFNILKKINIQNEINYGFNWMEDPDESFPQIIANEIEFDGDIGILSCFLSIKDKEHFLKPLIIIKGQPISYLDNSIMEGEPVEQFLKSYFEIRKPFEEEPPESGLGWIPG</sequence>
<accession>A0A4S8REX7</accession>
<dbReference type="InterPro" id="IPR052039">
    <property type="entry name" value="Caspase-related_regulators"/>
</dbReference>
<dbReference type="SUPFAM" id="SSF52129">
    <property type="entry name" value="Caspase-like"/>
    <property type="match status" value="1"/>
</dbReference>
<dbReference type="Proteomes" id="UP000310406">
    <property type="component" value="Unassembled WGS sequence"/>
</dbReference>
<name>A0A4S8REX7_9FLAO</name>
<proteinExistence type="predicted"/>
<dbReference type="Pfam" id="PF00656">
    <property type="entry name" value="Peptidase_C14"/>
    <property type="match status" value="1"/>
</dbReference>
<dbReference type="InterPro" id="IPR011600">
    <property type="entry name" value="Pept_C14_caspase"/>
</dbReference>
<dbReference type="GO" id="GO:0004197">
    <property type="term" value="F:cysteine-type endopeptidase activity"/>
    <property type="evidence" value="ECO:0007669"/>
    <property type="project" value="InterPro"/>
</dbReference>
<keyword evidence="3" id="KW-1185">Reference proteome</keyword>
<protein>
    <submittedName>
        <fullName evidence="2">Caspase family protein</fullName>
    </submittedName>
</protein>
<dbReference type="PANTHER" id="PTHR22576">
    <property type="entry name" value="MUCOSA ASSOCIATED LYMPHOID TISSUE LYMPHOMA TRANSLOCATION PROTEIN 1/PARACASPASE"/>
    <property type="match status" value="1"/>
</dbReference>
<dbReference type="RefSeq" id="WP_136567677.1">
    <property type="nucleotide sequence ID" value="NZ_SNTZ01000023.1"/>
</dbReference>
<dbReference type="PANTHER" id="PTHR22576:SF37">
    <property type="entry name" value="MUCOSA-ASSOCIATED LYMPHOID TISSUE LYMPHOMA TRANSLOCATION PROTEIN 1"/>
    <property type="match status" value="1"/>
</dbReference>
<evidence type="ECO:0000259" key="1">
    <source>
        <dbReference type="PROSITE" id="PS50208"/>
    </source>
</evidence>
<dbReference type="Gene3D" id="3.40.50.1460">
    <property type="match status" value="1"/>
</dbReference>
<dbReference type="EMBL" id="SNTZ01000023">
    <property type="protein sequence ID" value="THV56798.1"/>
    <property type="molecule type" value="Genomic_DNA"/>
</dbReference>
<dbReference type="PROSITE" id="PS50208">
    <property type="entry name" value="CASPASE_P20"/>
    <property type="match status" value="1"/>
</dbReference>
<evidence type="ECO:0000313" key="2">
    <source>
        <dbReference type="EMBL" id="THV56798.1"/>
    </source>
</evidence>
<gene>
    <name evidence="2" type="ORF">EZV76_16720</name>
</gene>
<dbReference type="AlphaFoldDB" id="A0A4S8REX7"/>
<dbReference type="InterPro" id="IPR029030">
    <property type="entry name" value="Caspase-like_dom_sf"/>
</dbReference>
<feature type="domain" description="Caspase family p20" evidence="1">
    <location>
        <begin position="5"/>
        <end position="129"/>
    </location>
</feature>
<comment type="caution">
    <text evidence="2">The sequence shown here is derived from an EMBL/GenBank/DDBJ whole genome shotgun (WGS) entry which is preliminary data.</text>
</comment>
<dbReference type="GO" id="GO:0006508">
    <property type="term" value="P:proteolysis"/>
    <property type="evidence" value="ECO:0007669"/>
    <property type="project" value="InterPro"/>
</dbReference>
<dbReference type="InterPro" id="IPR001309">
    <property type="entry name" value="Pept_C14_p20"/>
</dbReference>
<evidence type="ECO:0000313" key="3">
    <source>
        <dbReference type="Proteomes" id="UP000310406"/>
    </source>
</evidence>
<organism evidence="2 3">
    <name type="scientific">Flagellimonas alvinocaridis</name>
    <dbReference type="NCBI Taxonomy" id="2530200"/>
    <lineage>
        <taxon>Bacteria</taxon>
        <taxon>Pseudomonadati</taxon>
        <taxon>Bacteroidota</taxon>
        <taxon>Flavobacteriia</taxon>
        <taxon>Flavobacteriales</taxon>
        <taxon>Flavobacteriaceae</taxon>
        <taxon>Flagellimonas</taxon>
    </lineage>
</organism>